<dbReference type="Gene3D" id="3.40.50.1820">
    <property type="entry name" value="alpha/beta hydrolase"/>
    <property type="match status" value="1"/>
</dbReference>
<evidence type="ECO:0000259" key="1">
    <source>
        <dbReference type="Pfam" id="PF00561"/>
    </source>
</evidence>
<accession>A0A1B7M026</accession>
<sequence length="268" mass="29411">MTVANPHIAVIRLTESGSFDPHVRDTLIVGPGMGTSVQGLFMDMARHLAHRFQVIGFDLPGQGQSPAHHESITIEEIADAVAELVENLRYTGTIKAGSKVYFAGLSISGQVALQLALEHAELFDGIAVLASAPKIDEPENWEERYQLVMESGTEAMVEMSASLWVANGFAETKKLEIQKESMTATDDRSYAEMCRALAAYDATDRLDEIAMPIFIAAGDQDQMCTVEHAQYMAQHIQNSNLEIIENAAHLLPLEHPKQLADLLDHNLT</sequence>
<keyword evidence="3" id="KW-1185">Reference proteome</keyword>
<dbReference type="Pfam" id="PF00561">
    <property type="entry name" value="Abhydrolase_1"/>
    <property type="match status" value="1"/>
</dbReference>
<dbReference type="InterPro" id="IPR000073">
    <property type="entry name" value="AB_hydrolase_1"/>
</dbReference>
<dbReference type="STRING" id="1837282.A6F49_08320"/>
<dbReference type="Proteomes" id="UP000078292">
    <property type="component" value="Unassembled WGS sequence"/>
</dbReference>
<organism evidence="2 3">
    <name type="scientific">Enteractinococcus helveticum</name>
    <dbReference type="NCBI Taxonomy" id="1837282"/>
    <lineage>
        <taxon>Bacteria</taxon>
        <taxon>Bacillati</taxon>
        <taxon>Actinomycetota</taxon>
        <taxon>Actinomycetes</taxon>
        <taxon>Micrococcales</taxon>
        <taxon>Micrococcaceae</taxon>
    </lineage>
</organism>
<comment type="caution">
    <text evidence="2">The sequence shown here is derived from an EMBL/GenBank/DDBJ whole genome shotgun (WGS) entry which is preliminary data.</text>
</comment>
<dbReference type="PANTHER" id="PTHR43798:SF29">
    <property type="entry name" value="AB HYDROLASE-1 DOMAIN-CONTAINING PROTEIN"/>
    <property type="match status" value="1"/>
</dbReference>
<dbReference type="GO" id="GO:0003824">
    <property type="term" value="F:catalytic activity"/>
    <property type="evidence" value="ECO:0007669"/>
    <property type="project" value="UniProtKB-ARBA"/>
</dbReference>
<reference evidence="2 3" key="1">
    <citation type="submission" date="2016-04" db="EMBL/GenBank/DDBJ databases">
        <title>First whole genome shotgun sequence of the bacterium Enteractinococcus sp. strain UASWS1574.</title>
        <authorList>
            <person name="Crovadore J."/>
            <person name="Chablais R."/>
            <person name="Lefort F."/>
        </authorList>
    </citation>
    <scope>NUCLEOTIDE SEQUENCE [LARGE SCALE GENOMIC DNA]</scope>
    <source>
        <strain evidence="2 3">UASWS1574</strain>
    </source>
</reference>
<dbReference type="AlphaFoldDB" id="A0A1B7M026"/>
<proteinExistence type="predicted"/>
<name>A0A1B7M026_9MICC</name>
<dbReference type="PANTHER" id="PTHR43798">
    <property type="entry name" value="MONOACYLGLYCEROL LIPASE"/>
    <property type="match status" value="1"/>
</dbReference>
<protein>
    <recommendedName>
        <fullName evidence="1">AB hydrolase-1 domain-containing protein</fullName>
    </recommendedName>
</protein>
<evidence type="ECO:0000313" key="2">
    <source>
        <dbReference type="EMBL" id="OAV61443.1"/>
    </source>
</evidence>
<dbReference type="InterPro" id="IPR029058">
    <property type="entry name" value="AB_hydrolase_fold"/>
</dbReference>
<dbReference type="InterPro" id="IPR050266">
    <property type="entry name" value="AB_hydrolase_sf"/>
</dbReference>
<evidence type="ECO:0000313" key="3">
    <source>
        <dbReference type="Proteomes" id="UP000078292"/>
    </source>
</evidence>
<feature type="domain" description="AB hydrolase-1" evidence="1">
    <location>
        <begin position="27"/>
        <end position="256"/>
    </location>
</feature>
<gene>
    <name evidence="2" type="ORF">A6F49_08320</name>
</gene>
<dbReference type="SUPFAM" id="SSF53474">
    <property type="entry name" value="alpha/beta-Hydrolases"/>
    <property type="match status" value="1"/>
</dbReference>
<dbReference type="EMBL" id="LXEY01000016">
    <property type="protein sequence ID" value="OAV61443.1"/>
    <property type="molecule type" value="Genomic_DNA"/>
</dbReference>